<accession>A0A9P8E651</accession>
<organism evidence="4 5">
    <name type="scientific">Aureobasidium melanogenum</name>
    <name type="common">Aureobasidium pullulans var. melanogenum</name>
    <dbReference type="NCBI Taxonomy" id="46634"/>
    <lineage>
        <taxon>Eukaryota</taxon>
        <taxon>Fungi</taxon>
        <taxon>Dikarya</taxon>
        <taxon>Ascomycota</taxon>
        <taxon>Pezizomycotina</taxon>
        <taxon>Dothideomycetes</taxon>
        <taxon>Dothideomycetidae</taxon>
        <taxon>Dothideales</taxon>
        <taxon>Saccotheciaceae</taxon>
        <taxon>Aureobasidium</taxon>
    </lineage>
</organism>
<evidence type="ECO:0000259" key="3">
    <source>
        <dbReference type="Pfam" id="PF09994"/>
    </source>
</evidence>
<dbReference type="PANTHER" id="PTHR33840:SF16">
    <property type="entry name" value="DUF2235 DOMAIN-CONTAINING PROTEIN"/>
    <property type="match status" value="1"/>
</dbReference>
<reference evidence="4" key="1">
    <citation type="journal article" date="2021" name="J Fungi (Basel)">
        <title>Virulence traits and population genomics of the black yeast Aureobasidium melanogenum.</title>
        <authorList>
            <person name="Cernosa A."/>
            <person name="Sun X."/>
            <person name="Gostincar C."/>
            <person name="Fang C."/>
            <person name="Gunde-Cimerman N."/>
            <person name="Song Z."/>
        </authorList>
    </citation>
    <scope>NUCLEOTIDE SEQUENCE</scope>
    <source>
        <strain evidence="4">EXF-9911</strain>
    </source>
</reference>
<dbReference type="EMBL" id="JAHFXF010000865">
    <property type="protein sequence ID" value="KAG9681603.1"/>
    <property type="molecule type" value="Genomic_DNA"/>
</dbReference>
<reference evidence="4" key="2">
    <citation type="submission" date="2021-08" db="EMBL/GenBank/DDBJ databases">
        <authorList>
            <person name="Gostincar C."/>
            <person name="Sun X."/>
            <person name="Song Z."/>
            <person name="Gunde-Cimerman N."/>
        </authorList>
    </citation>
    <scope>NUCLEOTIDE SEQUENCE</scope>
    <source>
        <strain evidence="4">EXF-9911</strain>
    </source>
</reference>
<feature type="domain" description="T6SS Phospholipase effector Tle1-like catalytic" evidence="3">
    <location>
        <begin position="98"/>
        <end position="466"/>
    </location>
</feature>
<dbReference type="AlphaFoldDB" id="A0A9P8E651"/>
<gene>
    <name evidence="4" type="ORF">KCU76_g14383</name>
</gene>
<evidence type="ECO:0000256" key="2">
    <source>
        <dbReference type="SAM" id="MobiDB-lite"/>
    </source>
</evidence>
<feature type="compositionally biased region" description="Acidic residues" evidence="2">
    <location>
        <begin position="687"/>
        <end position="697"/>
    </location>
</feature>
<dbReference type="InterPro" id="IPR018712">
    <property type="entry name" value="Tle1-like_cat"/>
</dbReference>
<feature type="non-terminal residue" evidence="4">
    <location>
        <position position="1"/>
    </location>
</feature>
<name>A0A9P8E651_AURME</name>
<dbReference type="Pfam" id="PF09994">
    <property type="entry name" value="T6SS_Tle1-like_cat"/>
    <property type="match status" value="1"/>
</dbReference>
<protein>
    <recommendedName>
        <fullName evidence="3">T6SS Phospholipase effector Tle1-like catalytic domain-containing protein</fullName>
    </recommendedName>
</protein>
<comment type="caution">
    <text evidence="4">The sequence shown here is derived from an EMBL/GenBank/DDBJ whole genome shotgun (WGS) entry which is preliminary data.</text>
</comment>
<feature type="region of interest" description="Disordered" evidence="2">
    <location>
        <begin position="564"/>
        <end position="598"/>
    </location>
</feature>
<evidence type="ECO:0000313" key="4">
    <source>
        <dbReference type="EMBL" id="KAG9681603.1"/>
    </source>
</evidence>
<keyword evidence="1" id="KW-0175">Coiled coil</keyword>
<dbReference type="Proteomes" id="UP000779574">
    <property type="component" value="Unassembled WGS sequence"/>
</dbReference>
<proteinExistence type="predicted"/>
<evidence type="ECO:0000256" key="1">
    <source>
        <dbReference type="SAM" id="Coils"/>
    </source>
</evidence>
<evidence type="ECO:0000313" key="5">
    <source>
        <dbReference type="Proteomes" id="UP000779574"/>
    </source>
</evidence>
<dbReference type="PANTHER" id="PTHR33840">
    <property type="match status" value="1"/>
</dbReference>
<sequence>MRREKSLREFEYDVEKDFEVDGTPASWAGTDQEPAHRYWGDEHHKIELPYQDDHQGRLATSALTPDKKFIAASNGFVVSVVDIATKQCRMEFRASIPKKIIICCDGTWQSAVSGEENNPSNVTRLARSLNRVAKQDGKVWQQVVWYDSGIGTTSGWLGKNLEGAIGAGIEGNIIEAYNFVVLNWTPGGQVLCFGFSRGAYTARSIAGLISDIGICKPGRLQDSHEIWEAYKSNNQRQRFQGSDVYYDYMDGILAADEDQPNEPGDGNSGQKWKTQPRGDWAISPESREIEVVGVYDTVGALGFPEVFGYRMQWDHNKHNYHNVKLNPNIKNAFQALALDERRKAFSPTLWHLPEAPPKKDGEPDQSIEEKLAEKRMLVDKAAAAWNLKKLDKKVPLADRQKLKSAYNEARRELCRTQEYSKKPSRLRQVWFPGVHINIGGGSSDSLEDQGDLEEMANITFSWMLDQISSHVSINDDVVKEDAEVRQEHINELNEEVRKYNIKVAQDQKEAAERTWAQWASHTLASAASTVMHPLTRPKESHTESYDMGWGTGKIIDSYTRMYHANGPRLRTPGKPDTSDKPDTSANAVDYDMPGSTNEEIHPTVGYRCKMFKKLAKSKNPSQKLDENDPLVYRPAGFPNGVELREHKIKPRGFERLAMAHADSMWRDADDIQNGVDVKNEIPLSDEGSGDEDWDLVP</sequence>
<dbReference type="OrthoDB" id="3057168at2759"/>
<feature type="region of interest" description="Disordered" evidence="2">
    <location>
        <begin position="676"/>
        <end position="697"/>
    </location>
</feature>
<feature type="region of interest" description="Disordered" evidence="2">
    <location>
        <begin position="256"/>
        <end position="279"/>
    </location>
</feature>
<feature type="coiled-coil region" evidence="1">
    <location>
        <begin position="482"/>
        <end position="509"/>
    </location>
</feature>